<organism evidence="12 13">
    <name type="scientific">Psylliodes chrysocephalus</name>
    <dbReference type="NCBI Taxonomy" id="3402493"/>
    <lineage>
        <taxon>Eukaryota</taxon>
        <taxon>Metazoa</taxon>
        <taxon>Ecdysozoa</taxon>
        <taxon>Arthropoda</taxon>
        <taxon>Hexapoda</taxon>
        <taxon>Insecta</taxon>
        <taxon>Pterygota</taxon>
        <taxon>Neoptera</taxon>
        <taxon>Endopterygota</taxon>
        <taxon>Coleoptera</taxon>
        <taxon>Polyphaga</taxon>
        <taxon>Cucujiformia</taxon>
        <taxon>Chrysomeloidea</taxon>
        <taxon>Chrysomelidae</taxon>
        <taxon>Galerucinae</taxon>
        <taxon>Alticini</taxon>
        <taxon>Psylliodes</taxon>
    </lineage>
</organism>
<evidence type="ECO:0000256" key="7">
    <source>
        <dbReference type="ARBA" id="ARBA00023132"/>
    </source>
</evidence>
<dbReference type="EMBL" id="OV651820">
    <property type="protein sequence ID" value="CAH1114386.1"/>
    <property type="molecule type" value="Genomic_DNA"/>
</dbReference>
<dbReference type="InterPro" id="IPR025712">
    <property type="entry name" value="Nup54_alpha-helical_dom"/>
</dbReference>
<dbReference type="InterPro" id="IPR040985">
    <property type="entry name" value="Nup54_C"/>
</dbReference>
<dbReference type="PANTHER" id="PTHR13000:SF0">
    <property type="entry name" value="NUCLEOPORIN P54"/>
    <property type="match status" value="1"/>
</dbReference>
<evidence type="ECO:0000256" key="6">
    <source>
        <dbReference type="ARBA" id="ARBA00023010"/>
    </source>
</evidence>
<keyword evidence="7" id="KW-0906">Nuclear pore complex</keyword>
<keyword evidence="4" id="KW-0509">mRNA transport</keyword>
<name>A0A9P0D9X9_9CUCU</name>
<accession>A0A9P0D9X9</accession>
<evidence type="ECO:0000256" key="1">
    <source>
        <dbReference type="ARBA" id="ARBA00004567"/>
    </source>
</evidence>
<keyword evidence="8" id="KW-0539">Nucleus</keyword>
<feature type="domain" description="Nucleoporin Nup54 alpha-helical" evidence="10">
    <location>
        <begin position="457"/>
        <end position="594"/>
    </location>
</feature>
<gene>
    <name evidence="12" type="ORF">PSYICH_LOCUS14390</name>
</gene>
<dbReference type="GO" id="GO:0006999">
    <property type="term" value="P:nuclear pore organization"/>
    <property type="evidence" value="ECO:0007669"/>
    <property type="project" value="TreeGrafter"/>
</dbReference>
<dbReference type="InterPro" id="IPR024864">
    <property type="entry name" value="Nup54/Nup57/Nup44"/>
</dbReference>
<dbReference type="Pfam" id="PF18437">
    <property type="entry name" value="Nup54_C"/>
    <property type="match status" value="1"/>
</dbReference>
<dbReference type="Gene3D" id="1.20.5.490">
    <property type="entry name" value="Single helix bin"/>
    <property type="match status" value="1"/>
</dbReference>
<keyword evidence="6" id="KW-0811">Translocation</keyword>
<dbReference type="GO" id="GO:0044613">
    <property type="term" value="C:nuclear pore central transport channel"/>
    <property type="evidence" value="ECO:0007669"/>
    <property type="project" value="TreeGrafter"/>
</dbReference>
<reference evidence="12" key="1">
    <citation type="submission" date="2022-01" db="EMBL/GenBank/DDBJ databases">
        <authorList>
            <person name="King R."/>
        </authorList>
    </citation>
    <scope>NUCLEOTIDE SEQUENCE</scope>
</reference>
<proteinExistence type="inferred from homology"/>
<dbReference type="GO" id="GO:0036228">
    <property type="term" value="P:protein localization to nuclear inner membrane"/>
    <property type="evidence" value="ECO:0007669"/>
    <property type="project" value="TreeGrafter"/>
</dbReference>
<dbReference type="Pfam" id="PF13874">
    <property type="entry name" value="Nup54"/>
    <property type="match status" value="1"/>
</dbReference>
<protein>
    <submittedName>
        <fullName evidence="12">Uncharacterized protein</fullName>
    </submittedName>
</protein>
<evidence type="ECO:0000313" key="12">
    <source>
        <dbReference type="EMBL" id="CAH1114386.1"/>
    </source>
</evidence>
<dbReference type="GO" id="GO:0051028">
    <property type="term" value="P:mRNA transport"/>
    <property type="evidence" value="ECO:0007669"/>
    <property type="project" value="UniProtKB-KW"/>
</dbReference>
<keyword evidence="5" id="KW-0653">Protein transport</keyword>
<keyword evidence="2" id="KW-0813">Transport</keyword>
<comment type="similarity">
    <text evidence="9">Belongs to the NUP54 family.</text>
</comment>
<evidence type="ECO:0000256" key="2">
    <source>
        <dbReference type="ARBA" id="ARBA00022448"/>
    </source>
</evidence>
<keyword evidence="13" id="KW-1185">Reference proteome</keyword>
<evidence type="ECO:0000256" key="5">
    <source>
        <dbReference type="ARBA" id="ARBA00022927"/>
    </source>
</evidence>
<keyword evidence="3" id="KW-0677">Repeat</keyword>
<dbReference type="OrthoDB" id="6162375at2759"/>
<dbReference type="Gene3D" id="1.20.5.170">
    <property type="match status" value="1"/>
</dbReference>
<comment type="subcellular location">
    <subcellularLocation>
        <location evidence="1">Nucleus</location>
        <location evidence="1">Nuclear pore complex</location>
    </subcellularLocation>
</comment>
<dbReference type="PANTHER" id="PTHR13000">
    <property type="entry name" value="NUCLEOPORIN P54"/>
    <property type="match status" value="1"/>
</dbReference>
<evidence type="ECO:0000313" key="13">
    <source>
        <dbReference type="Proteomes" id="UP001153636"/>
    </source>
</evidence>
<evidence type="ECO:0000256" key="4">
    <source>
        <dbReference type="ARBA" id="ARBA00022816"/>
    </source>
</evidence>
<evidence type="ECO:0000256" key="3">
    <source>
        <dbReference type="ARBA" id="ARBA00022737"/>
    </source>
</evidence>
<evidence type="ECO:0000259" key="11">
    <source>
        <dbReference type="Pfam" id="PF18437"/>
    </source>
</evidence>
<evidence type="ECO:0000259" key="10">
    <source>
        <dbReference type="Pfam" id="PF13874"/>
    </source>
</evidence>
<feature type="domain" description="Nup54 C-terminal interacting" evidence="11">
    <location>
        <begin position="609"/>
        <end position="646"/>
    </location>
</feature>
<dbReference type="AlphaFoldDB" id="A0A9P0D9X9"/>
<dbReference type="Proteomes" id="UP001153636">
    <property type="component" value="Chromosome 8"/>
</dbReference>
<dbReference type="GO" id="GO:0006607">
    <property type="term" value="P:NLS-bearing protein import into nucleus"/>
    <property type="evidence" value="ECO:0007669"/>
    <property type="project" value="TreeGrafter"/>
</dbReference>
<sequence length="659" mass="69459">MAFNFGSTSQPAFGNQNKMAGFGTAFGSTPATTASTGFGGFGTSFGTVAPSQQATGFGSSFGTPSSAPPAFGSTFGTPASTAQTTFGTSFGTAASSAATPFGTAFGAQPAQGGLFGATTTVAAAPSLFGTTTSAPSLFSSGTTGGGLFGAPTQTTGLFGGAGTTTTTPSLFGTNQTQSLFPQPTAAAAPSLFGGGGATTGFGTGLFGSTATTSAPSLFGTGFGTSSGTTGGFGGFGTTSGGTSFGGFGTQQAGASLFGKPVLPQTAPQPQASKSQQVIASVYAINIFNDERDDILKKWNMLQACWGTGKGYFNSSQPPIEYDAQNPFYRFKAMGYNVIPEHDNSDGIVKLVFNKKMDEMKNQQEVLKNGIAGILGNKPNLTIEIVQIKSLSDSQTEVKVTVSERGVTGSSRKIPASDLALFFNQPGQKQQLTNVGVISITPFVTPTKAELEEYLKHPPPGIDSQMWQAAVQDNPNPKKYIPVPINGFSNLRCRMLHQEHQTGLHQAFLDKVNTDITALKTRHSSSVAQIAELKSKFLELQHRILRVLVKQESTRKVGIAIQPEEELLRGRFEMMHQQLNNPKQFKGQVNELLSNIKMMAGSYKQTNPCYRLDGETEEEIKNVLKSEQNGIGQLIKIIQTDLKALNIVYEGLKHSFPSMH</sequence>
<evidence type="ECO:0000256" key="9">
    <source>
        <dbReference type="ARBA" id="ARBA00060798"/>
    </source>
</evidence>
<evidence type="ECO:0000256" key="8">
    <source>
        <dbReference type="ARBA" id="ARBA00023242"/>
    </source>
</evidence>
<dbReference type="GO" id="GO:0017056">
    <property type="term" value="F:structural constituent of nuclear pore"/>
    <property type="evidence" value="ECO:0007669"/>
    <property type="project" value="TreeGrafter"/>
</dbReference>
<dbReference type="FunFam" id="1.20.5.490:FF:000003">
    <property type="entry name" value="nucleoporin p54 isoform X1"/>
    <property type="match status" value="1"/>
</dbReference>